<accession>A0ABV6L7F1</accession>
<evidence type="ECO:0000313" key="2">
    <source>
        <dbReference type="Proteomes" id="UP001589828"/>
    </source>
</evidence>
<gene>
    <name evidence="1" type="ORF">ACFFGT_14325</name>
</gene>
<proteinExistence type="predicted"/>
<dbReference type="PROSITE" id="PS51257">
    <property type="entry name" value="PROKAR_LIPOPROTEIN"/>
    <property type="match status" value="1"/>
</dbReference>
<reference evidence="1 2" key="1">
    <citation type="submission" date="2024-09" db="EMBL/GenBank/DDBJ databases">
        <authorList>
            <person name="Sun Q."/>
            <person name="Mori K."/>
        </authorList>
    </citation>
    <scope>NUCLEOTIDE SEQUENCE [LARGE SCALE GENOMIC DNA]</scope>
    <source>
        <strain evidence="1 2">NCAIM B.02415</strain>
    </source>
</reference>
<sequence length="131" mass="14147">MKKILTLICCTIVLAATSCKKEYVSTSPSATTIFDTTPAFVLDNSSNPGSIHGYTTTLAVPEITDYYNNHGAVLVYLDDNGTYEQLPDVYDGISYRFVYTKGTLYIDAQNADGSVPTAAPPALKLKIVLVP</sequence>
<keyword evidence="2" id="KW-1185">Reference proteome</keyword>
<dbReference type="EMBL" id="JBHLTS010000022">
    <property type="protein sequence ID" value="MFC0515391.1"/>
    <property type="molecule type" value="Genomic_DNA"/>
</dbReference>
<organism evidence="1 2">
    <name type="scientific">Mucilaginibacter angelicae</name>
    <dbReference type="NCBI Taxonomy" id="869718"/>
    <lineage>
        <taxon>Bacteria</taxon>
        <taxon>Pseudomonadati</taxon>
        <taxon>Bacteroidota</taxon>
        <taxon>Sphingobacteriia</taxon>
        <taxon>Sphingobacteriales</taxon>
        <taxon>Sphingobacteriaceae</taxon>
        <taxon>Mucilaginibacter</taxon>
    </lineage>
</organism>
<name>A0ABV6L7F1_9SPHI</name>
<comment type="caution">
    <text evidence="1">The sequence shown here is derived from an EMBL/GenBank/DDBJ whole genome shotgun (WGS) entry which is preliminary data.</text>
</comment>
<evidence type="ECO:0000313" key="1">
    <source>
        <dbReference type="EMBL" id="MFC0515391.1"/>
    </source>
</evidence>
<dbReference type="RefSeq" id="WP_377023224.1">
    <property type="nucleotide sequence ID" value="NZ_JBHLTS010000022.1"/>
</dbReference>
<dbReference type="Proteomes" id="UP001589828">
    <property type="component" value="Unassembled WGS sequence"/>
</dbReference>
<protein>
    <submittedName>
        <fullName evidence="1">Uncharacterized protein</fullName>
    </submittedName>
</protein>